<dbReference type="Pfam" id="PF08238">
    <property type="entry name" value="Sel1"/>
    <property type="match status" value="3"/>
</dbReference>
<dbReference type="AlphaFoldDB" id="A0A944HAW2"/>
<dbReference type="RefSeq" id="WP_214363822.1">
    <property type="nucleotide sequence ID" value="NZ_JAEKFT010000041.1"/>
</dbReference>
<dbReference type="PANTHER" id="PTHR11102">
    <property type="entry name" value="SEL-1-LIKE PROTEIN"/>
    <property type="match status" value="1"/>
</dbReference>
<gene>
    <name evidence="1" type="ORF">I8J34_22175</name>
</gene>
<evidence type="ECO:0000313" key="2">
    <source>
        <dbReference type="Proteomes" id="UP000694660"/>
    </source>
</evidence>
<dbReference type="InterPro" id="IPR011990">
    <property type="entry name" value="TPR-like_helical_dom_sf"/>
</dbReference>
<proteinExistence type="predicted"/>
<comment type="caution">
    <text evidence="1">The sequence shown here is derived from an EMBL/GenBank/DDBJ whole genome shotgun (WGS) entry which is preliminary data.</text>
</comment>
<dbReference type="PANTHER" id="PTHR11102:SF160">
    <property type="entry name" value="ERAD-ASSOCIATED E3 UBIQUITIN-PROTEIN LIGASE COMPONENT HRD3"/>
    <property type="match status" value="1"/>
</dbReference>
<keyword evidence="2" id="KW-1185">Reference proteome</keyword>
<reference evidence="2" key="1">
    <citation type="journal article" date="2022" name="ISME J.">
        <title>Genetic and phylogenetic analysis of dissimilatory iodate-reducing bacteria identifies potential niches across the world's oceans.</title>
        <authorList>
            <person name="Reyes-Umana V."/>
            <person name="Henning Z."/>
            <person name="Lee K."/>
            <person name="Barnum T.P."/>
            <person name="Coates J.D."/>
        </authorList>
    </citation>
    <scope>NUCLEOTIDE SEQUENCE [LARGE SCALE GENOMIC DNA]</scope>
    <source>
        <strain evidence="2">IR12</strain>
    </source>
</reference>
<dbReference type="SMART" id="SM00671">
    <property type="entry name" value="SEL1"/>
    <property type="match status" value="3"/>
</dbReference>
<dbReference type="InterPro" id="IPR050767">
    <property type="entry name" value="Sel1_AlgK"/>
</dbReference>
<dbReference type="Gene3D" id="1.25.40.10">
    <property type="entry name" value="Tetratricopeptide repeat domain"/>
    <property type="match status" value="2"/>
</dbReference>
<name>A0A944HAW2_DENI1</name>
<dbReference type="InterPro" id="IPR006597">
    <property type="entry name" value="Sel1-like"/>
</dbReference>
<protein>
    <submittedName>
        <fullName evidence="1">Sel1 repeat family protein</fullName>
    </submittedName>
</protein>
<organism evidence="1 2">
    <name type="scientific">Denitromonas iodatirespirans</name>
    <dbReference type="NCBI Taxonomy" id="2795389"/>
    <lineage>
        <taxon>Bacteria</taxon>
        <taxon>Pseudomonadati</taxon>
        <taxon>Pseudomonadota</taxon>
        <taxon>Betaproteobacteria</taxon>
        <taxon>Rhodocyclales</taxon>
        <taxon>Zoogloeaceae</taxon>
        <taxon>Denitromonas</taxon>
    </lineage>
</organism>
<dbReference type="SUPFAM" id="SSF81901">
    <property type="entry name" value="HCP-like"/>
    <property type="match status" value="1"/>
</dbReference>
<evidence type="ECO:0000313" key="1">
    <source>
        <dbReference type="EMBL" id="MBT0963895.1"/>
    </source>
</evidence>
<dbReference type="EMBL" id="JAEKFT010000041">
    <property type="protein sequence ID" value="MBT0963895.1"/>
    <property type="molecule type" value="Genomic_DNA"/>
</dbReference>
<sequence length="265" mass="29980">MNTDKIDWQSLEFTCTREQNPPFDPEADHWYRTARNYQKKDEEAFATEIVALYRQAIDKNHYNAMLRLGLMYIQGVGVQPDERAAVDLAERVIDLGVASGYYQIGVFLQQGIGVRPDRAASLAYMRKAADMGNKEAQLAIGKKLIGIKEKDIRERVAPVAVAMLDCAFGQGLAEASYELAWYYAKDTQETAHALKAFQAAGKLGHRQSLYNLYSIFNKGEYGVDKDPVRAACYERLWREVKTNKDATFPKLDRICPLPPAPMPKF</sequence>
<accession>A0A944HAW2</accession>
<dbReference type="Proteomes" id="UP000694660">
    <property type="component" value="Unassembled WGS sequence"/>
</dbReference>